<accession>A0A6J6FRY2</accession>
<organism evidence="1">
    <name type="scientific">freshwater metagenome</name>
    <dbReference type="NCBI Taxonomy" id="449393"/>
    <lineage>
        <taxon>unclassified sequences</taxon>
        <taxon>metagenomes</taxon>
        <taxon>ecological metagenomes</taxon>
    </lineage>
</organism>
<dbReference type="AlphaFoldDB" id="A0A6J6FRY2"/>
<gene>
    <name evidence="1" type="ORF">UFOPK1711_01792</name>
</gene>
<name>A0A6J6FRY2_9ZZZZ</name>
<sequence>MNLGNTIFRSKAKSETTRIQQLDAETAANFHLAFVEGGVGAGARACGPVANGVRTVLFKKMKGSDDIALRLRHLLAIGVEYPAGDAGVAPRNRVVLKV</sequence>
<proteinExistence type="predicted"/>
<dbReference type="EMBL" id="CAEZTR010000165">
    <property type="protein sequence ID" value="CAB4590419.1"/>
    <property type="molecule type" value="Genomic_DNA"/>
</dbReference>
<protein>
    <submittedName>
        <fullName evidence="1">Unannotated protein</fullName>
    </submittedName>
</protein>
<evidence type="ECO:0000313" key="1">
    <source>
        <dbReference type="EMBL" id="CAB4590419.1"/>
    </source>
</evidence>
<reference evidence="1" key="1">
    <citation type="submission" date="2020-05" db="EMBL/GenBank/DDBJ databases">
        <authorList>
            <person name="Chiriac C."/>
            <person name="Salcher M."/>
            <person name="Ghai R."/>
            <person name="Kavagutti S V."/>
        </authorList>
    </citation>
    <scope>NUCLEOTIDE SEQUENCE</scope>
</reference>